<dbReference type="Pfam" id="PF00907">
    <property type="entry name" value="T-box"/>
    <property type="match status" value="1"/>
</dbReference>
<dbReference type="SUPFAM" id="SSF47459">
    <property type="entry name" value="HLH, helix-loop-helix DNA-binding domain"/>
    <property type="match status" value="1"/>
</dbReference>
<dbReference type="InterPro" id="IPR046360">
    <property type="entry name" value="T-box_DNA-bd"/>
</dbReference>
<dbReference type="InterPro" id="IPR055292">
    <property type="entry name" value="MABP1"/>
</dbReference>
<feature type="region of interest" description="Disordered" evidence="8">
    <location>
        <begin position="2731"/>
        <end position="2835"/>
    </location>
</feature>
<dbReference type="PROSITE" id="PS50294">
    <property type="entry name" value="WD_REPEATS_REGION"/>
    <property type="match status" value="1"/>
</dbReference>
<feature type="region of interest" description="Disordered" evidence="8">
    <location>
        <begin position="4285"/>
        <end position="4327"/>
    </location>
</feature>
<feature type="region of interest" description="Disordered" evidence="8">
    <location>
        <begin position="2060"/>
        <end position="2086"/>
    </location>
</feature>
<dbReference type="InterPro" id="IPR011598">
    <property type="entry name" value="bHLH_dom"/>
</dbReference>
<evidence type="ECO:0000256" key="5">
    <source>
        <dbReference type="PROSITE-ProRule" id="PRU00201"/>
    </source>
</evidence>
<feature type="region of interest" description="Disordered" evidence="8">
    <location>
        <begin position="1156"/>
        <end position="1186"/>
    </location>
</feature>
<evidence type="ECO:0000256" key="4">
    <source>
        <dbReference type="ARBA" id="ARBA00023242"/>
    </source>
</evidence>
<feature type="region of interest" description="Disordered" evidence="8">
    <location>
        <begin position="3879"/>
        <end position="3954"/>
    </location>
</feature>
<feature type="region of interest" description="Disordered" evidence="8">
    <location>
        <begin position="2278"/>
        <end position="2307"/>
    </location>
</feature>
<dbReference type="Pfam" id="PF00010">
    <property type="entry name" value="HLH"/>
    <property type="match status" value="1"/>
</dbReference>
<comment type="caution">
    <text evidence="11">The sequence shown here is derived from an EMBL/GenBank/DDBJ whole genome shotgun (WGS) entry which is preliminary data.</text>
</comment>
<evidence type="ECO:0000256" key="3">
    <source>
        <dbReference type="ARBA" id="ARBA00023163"/>
    </source>
</evidence>
<dbReference type="Pfam" id="PF24780">
    <property type="entry name" value="WD40_MABP1-WDR62_1st"/>
    <property type="match status" value="1"/>
</dbReference>
<feature type="region of interest" description="Disordered" evidence="8">
    <location>
        <begin position="1851"/>
        <end position="1885"/>
    </location>
</feature>
<comment type="subcellular location">
    <subcellularLocation>
        <location evidence="5">Nucleus</location>
    </subcellularLocation>
</comment>
<feature type="compositionally biased region" description="Polar residues" evidence="8">
    <location>
        <begin position="2060"/>
        <end position="2069"/>
    </location>
</feature>
<feature type="repeat" description="WD" evidence="6">
    <location>
        <begin position="3606"/>
        <end position="3647"/>
    </location>
</feature>
<feature type="compositionally biased region" description="Acidic residues" evidence="8">
    <location>
        <begin position="3927"/>
        <end position="3943"/>
    </location>
</feature>
<proteinExistence type="predicted"/>
<dbReference type="InterPro" id="IPR015943">
    <property type="entry name" value="WD40/YVTN_repeat-like_dom_sf"/>
</dbReference>
<feature type="region of interest" description="Disordered" evidence="8">
    <location>
        <begin position="4087"/>
        <end position="4140"/>
    </location>
</feature>
<feature type="region of interest" description="Disordered" evidence="8">
    <location>
        <begin position="2679"/>
        <end position="2701"/>
    </location>
</feature>
<feature type="compositionally biased region" description="Polar residues" evidence="8">
    <location>
        <begin position="2294"/>
        <end position="2307"/>
    </location>
</feature>
<protein>
    <submittedName>
        <fullName evidence="11">MABP1 protein</fullName>
    </submittedName>
</protein>
<feature type="non-terminal residue" evidence="11">
    <location>
        <position position="1"/>
    </location>
</feature>
<feature type="compositionally biased region" description="Polar residues" evidence="8">
    <location>
        <begin position="1550"/>
        <end position="1560"/>
    </location>
</feature>
<dbReference type="InterPro" id="IPR008967">
    <property type="entry name" value="p53-like_TF_DNA-bd_sf"/>
</dbReference>
<dbReference type="EMBL" id="JAAWVN010012970">
    <property type="protein sequence ID" value="MBN3291471.1"/>
    <property type="molecule type" value="Genomic_DNA"/>
</dbReference>
<feature type="compositionally biased region" description="Low complexity" evidence="8">
    <location>
        <begin position="2235"/>
        <end position="2245"/>
    </location>
</feature>
<feature type="compositionally biased region" description="Basic and acidic residues" evidence="8">
    <location>
        <begin position="2073"/>
        <end position="2082"/>
    </location>
</feature>
<organism evidence="11 12">
    <name type="scientific">Polypterus senegalus</name>
    <name type="common">Senegal bichir</name>
    <dbReference type="NCBI Taxonomy" id="55291"/>
    <lineage>
        <taxon>Eukaryota</taxon>
        <taxon>Metazoa</taxon>
        <taxon>Chordata</taxon>
        <taxon>Craniata</taxon>
        <taxon>Vertebrata</taxon>
        <taxon>Euteleostomi</taxon>
        <taxon>Actinopterygii</taxon>
        <taxon>Polypteriformes</taxon>
        <taxon>Polypteridae</taxon>
        <taxon>Polypterus</taxon>
    </lineage>
</organism>
<dbReference type="PANTHER" id="PTHR44813:SF1">
    <property type="entry name" value="MITOGEN-ACTIVATED PROTEIN KINASE-BINDING PROTEIN 1"/>
    <property type="match status" value="1"/>
</dbReference>
<evidence type="ECO:0000313" key="11">
    <source>
        <dbReference type="EMBL" id="MBN3291471.1"/>
    </source>
</evidence>
<sequence>MENQTTMVLRPESGNIVSPSPAASAPTFFVILKQGQTGEDGNDQQGILVANQELNLPVNAATCLSNTSLPMLITPKVPSPEKTVSSVKSTVDNLSAVCSCKGVRVTLDNNNMWNEFYRCNTEMILTKQGRRMFPYCRFRISGLEHFQRYILVMDINPVDNARYKWNGQFWEACDKAEPHILGRVFIHPESPSSGHYWMQQPVSFYKLKLTNNPLDPDGHIILHSMHRYLPRLHIVPADKTTEVIQLSGPEVMTFTFPQTEFFAVTAYQNLRITQLKIDYNPFAKGFREEGQCCRPSKPKLESSSDLEGSEAKSVLSAIDLSKSGTKVNVDGVKLPLKTLKSLFQANEPPDELLDQEFFSNKDYDIGLMENNPLFNTRHETENKSSCNTMKCAYITDTTSTTEFKDNDVRIKEEPFDDYDYCTGSVLDCVDGVIDSHGSLKEKELLNAQQKYGPTGVAKAKMIKQESGKKPLVLFGLSSPSKSTRISPETSNPDISPLTFAKTQNSSYTPADVMPNIVLTSQSSRGKSLKTAVFKLPVNHQKPQIKRECTISNLRAIAPKPDSMMNTEPSPSNAKLVSCSNGLSAEDTWKKSRYLSNKMTKCSSALKTESPTIHTFKKRRSRKVRFGKGRSYRKIAISSAASAMEITPDTTMQPDLEDVEGVLFVSFSCKEALEVHLGDQLQTEETKAPHKSLDDMEKRITSESVLDTEPEIVETEPEIIARQEKRLLNDLKRFRYKQVIHPVLQEVGIKLSLIDPTLAIDLQWLGVKLPLPPPVHLTDSREYPATQDTCSDGNIPFISRTGKTNDFTKIKGWREKFNLNTEGASSKSEGPSCTEAILKNRSAFCSDVLDEYLENEGKLIDERAASFSPAVASSQVVYQLPTKSTSYVRTLDSVLKKQAPPSPFPSLTFKPIPALPKKLKPMPTHTITSKVVASKSAIKRKKFSHLHSKPGPKSSVNRKLPVPHRRSKPGPKPKQIQIAHLSMSPPPEIIKSASSDNLDMVENIDVVYSKQDENISEKASVSPRSVGLAKSVVKLMDLEDGARWEGKTRTFITEERAEVALSSLLTAQGTLKSKPPCKITKRRTPPCLNDYCRLGCVCASLAQERKSSTHCRKPECMFGCTCLKRKVVLVKTVSKRKKLVNTAIRENLIFYGALGEEQQTEPETKPKKKKKRRIEYAISEPEPEPEPVPRVLSLWNRQEEEIDPEPVFVPESSPVLPPTSPPLSPKIKRVKYASGRGYTQSPPMKDEDKDPVYLYFESLMTCARVRGYSKTSPKPCSSMQGDILQNIITQDVQGDKTQSFQKVKNKRNALNNAKKTKLNTSMQSVSKEPRKQVEVISNCNWDSGRSKILNTLSQKMNSSDEIESFSVGGYNIERVSQTKKRDGSGLIIVYKIRITRSEGDDIEAEPTEECEEDQGLMKNELNKASQQEEQETVVKEPPTEQLAEKELPVRKALPLYTGVSPAGILTAKTKDADSVHQADIEVNGKSYPQAKLLLGQMGALHPANRLAAYITGRLRPSSSDLSHLTLSMSKMKGTEKENSKEGVNPKEGLSKHQQLVSSSTLAVNTTVPSVKASSGDSTNKQPQSTKVGNVFTQYVVNKIDSLPQNLPNVSSAKSINEVQKFSMSPAPLVVVTSVLSARSPQTTDVGGSQHITPSSRFATETLDSNSVDLPLAPSSSTSLAVSSSASTGTSSSANIVTVSAALPTGPLSFPITFLSVSPNLKSANPAKIATPLLTVPSGIKLAEQNPGTRLLLIPVQSGGTNANTSSVPLGPPPGQKLILQPIRSATGTNLYRHPNGQIIQLVPLNQLRAGVSSNPQQMIIQKTAPALTAQTAPQQPASDSTVTTKPVLSAALSSGNSVKSGVESSVSPPPAETTSTNTGSLPSTISVNSAPATQQVATSSFVSQPGTLTLRISPQGLTKVVSSGQETKLITCNSSVEGGNSTGFLPLQASSFALLQVPKSSSTPTTNIVPKVQVEIERCTQGYKKFIPIVPSNKPKLLDNTEIKDEPKTISILASNEKKEEHSVEEVRTSPIEINEKDLKKPCKSNDEKVFSNKIDTATVSTNHTCNSDENSNEDAKETKIDHSYTSCQESLQESSCPVPDKTTSPPTHRFSVANKTVLDLKTQPVLVLCGSSKTSATTLRDAVETNAEKPQVCGQQPDASDSDQHIACGSPLSEQKEEGKSRSEFLQDSLEDCQDLTEKLSKSVKEKMGDISDDCYKSETEDDLRSTEDNTDEWSASSDASSIDIETVEELSEKSRIERMKDSIADFKLDKVKKKALEKDPDKLPSDSMEDLQYSGSAQTSPRLNHTATERMRRFEIRFRFDKLKEVLGLLDLPKASKFYILKQACNEIQALVDQCDRLEAQKNLLIQKRSVLIKKTAVSSGKTEDMILKKLEYICSKQKILEAQRKKAGKSASTLSTAKDTEKTIPSPKSISEAALSIDCLASTSASPGKPLILSKRKLPSKSTKDVISGPSMAETPFIKTSANIALASQAQFISLNTPLVCVSPAGSAVLQPSPPNVATKIEGLPVSSIPGISSVTIQLPGLSLPLQMKNCVSDVGKLEEAEKIEQPAEQEGNEDSVMPTIVNVTSLASSNAFSLMENWETSLSQTAPSPLLLGAENHEGPLQDCSHTVIKNRQNSVKLTETSKEDLSEDEEHLQKDPRQCISKDTVEQKMKKCTKFPDKGFIPSQGEEATSGNEQPEHKPLSTLLNEIVFLNQFNNKSENAHLAKTPLAQRTHQPHGGRLSEEQGSEVDCHKLQEDADGTPSPLVLQLDEDTLETSQGGKTENVNNSSTQNPSDCGPDLNCSSSSDTLSPPPLLQMKVGSNTTGGKGDPDFSWRPMPRLVPLGLKRGVSNGVSLLDRIAAVSARRPAAVKARCQSCTLTGPGEPDSWTVAVFPSSERQKRGKPAIDWEPVGHLHTYPYRTSYMFLRVTEHLPAVLSGVYSSDSALTDGRVLHRRVLCGSDSTIELLYAVSLHKVRCSQSDTGSHDVCLVLVTLEKVLGITTSGSSGLACDPRSGLVAYSAGCVVVLLNLKKTKQHHILNSSRKTITALAFSPDGKYLVTGESGHMPAVRVWDVAERAQVSELQEHKYGVACVAFSPNGKYIVSVGYQHDMIVNVWSWKKNVVVAANKVSSKVTAVSFSEDSSYFVTVGNRHVKFWYLEHAKSSKVTSTVPLQGRSGLLGELRNNFFSDVACGRGRKAGSTFCITSSGLLCEFNDKRLLDKWVELRTTLATSLSVSEELIFCGCADGTVRAFNPVNLHFICTLPRPHRLGVDIATVTDASHLFCTQADARYPDVLAVTYDPTNRWLSCIYNDHSLYAWDVRDPRKVGKVYSALYHAACVWSIEVYPELPDSSQSRLPPGSILTCSADNTVRLWDLDNHSTMLTRNVISNDLLKIIYMDNNTSFLLDTECNAGSASEKAESQTADIKAGIRTLCIRPDGQHLASGDRTGILRVHDLKTMEESLKVEAHDSEILCLEYSKPDTANEGKVRMISCGADKSVYFRTAQKNNEGTEFTRTHHIVRKTTLYDMDVDPTCKYAAIGCQDRSIRIFNLSSGKQKKLYKGSQGEDGTLIKVQTDPSGLYIATSCSDKNISIFDFYSGECVATMFGHSEIVTGMKFTNDCKHLVSVSGDSCIFIWRLNPELTINMRQRLSELKQKSKASQKMSPRRHSAFRQEIYDMPPTVTMSSDSDKEAEDDILEEDESLEKGLPYISNSDKLEKSGLIEENQDTWTVHPWGQKKGPLLGDTRHSEELVIEDPPRQRRRWSHRMGGMQLTAKSMLDLRQLDSLALSQSMHQQDIGSSTISLQALVSKMPEPTVSCPQKYPRPHTIQLTPYGDGGVDLPSPDGEEPVLYPEFMEDTVSLSGSEYQVKELPQGKLGRTYRCHDKHSPDSACSMDYSSSRLSSPDRPKEDSEVTEPLSMDGNSSELEGEELEEEDEEQEDCEGSLTEGVVPSTPDQETFLKQHFETLDCQSSAGANTTGSPPVSEVRPIMENELKKPKESCLAEITTIQPVEKPQAARLPFALRKRNPIIENRRSTGTAGKPSGYSTGGQSIAVAQCIRKAQSVHDLVMGADQTMSATIAVKEVQSVAGQPSEKEGKPSQRRAMGAGPTSPQFRDCSRTTKTRSYMNPTTSSMAKMSRSVSMGDNLNLTESEETLSMPSNENGSDLRRASVDTLNGTCKTIPSDKPKQTVVLPCPIISLPKVAVTPTISAGLNPQKNLQTKLPSSGNGKPHLSLDIGQPLPDKPSFASFSPSSKGKVFMEEMEAPSVSPQGKQTPVFEELVHKNQEEQSTISHSAAGKAELPSEESSEAHKDTSSQELIPRPPYPLPSLDTAASAVSVENCRLVARDLQRSLHQAMSLYRTVRSDSRESSPEKQEIVEILSQTFSTMRTELDSVDEPPQINHRALQDGERTLALLEQYSELLLQAVERRLDHKS</sequence>
<dbReference type="Gene3D" id="2.130.10.10">
    <property type="entry name" value="YVTN repeat-like/Quinoprotein amine dehydrogenase"/>
    <property type="match status" value="3"/>
</dbReference>
<evidence type="ECO:0000256" key="2">
    <source>
        <dbReference type="ARBA" id="ARBA00023125"/>
    </source>
</evidence>
<dbReference type="Gene3D" id="4.10.280.10">
    <property type="entry name" value="Helix-loop-helix DNA-binding domain"/>
    <property type="match status" value="1"/>
</dbReference>
<dbReference type="Pfam" id="PF00400">
    <property type="entry name" value="WD40"/>
    <property type="match status" value="2"/>
</dbReference>
<feature type="region of interest" description="Disordered" evidence="8">
    <location>
        <begin position="1528"/>
        <end position="1560"/>
    </location>
</feature>
<feature type="compositionally biased region" description="Polar residues" evidence="8">
    <location>
        <begin position="2777"/>
        <end position="2796"/>
    </location>
</feature>
<dbReference type="SMART" id="SM00320">
    <property type="entry name" value="WD40"/>
    <property type="match status" value="11"/>
</dbReference>
<feature type="repeat" description="WD" evidence="6">
    <location>
        <begin position="3363"/>
        <end position="3385"/>
    </location>
</feature>
<feature type="region of interest" description="Disordered" evidence="8">
    <location>
        <begin position="1"/>
        <end position="20"/>
    </location>
</feature>
<dbReference type="SUPFAM" id="SSF50978">
    <property type="entry name" value="WD40 repeat-like"/>
    <property type="match status" value="2"/>
</dbReference>
<feature type="region of interest" description="Disordered" evidence="8">
    <location>
        <begin position="1206"/>
        <end position="1226"/>
    </location>
</feature>
<feature type="region of interest" description="Disordered" evidence="8">
    <location>
        <begin position="3680"/>
        <end position="3711"/>
    </location>
</feature>
<dbReference type="PRINTS" id="PR00937">
    <property type="entry name" value="TBOX"/>
</dbReference>
<feature type="compositionally biased region" description="Basic residues" evidence="8">
    <location>
        <begin position="960"/>
        <end position="970"/>
    </location>
</feature>
<dbReference type="InterPro" id="IPR056161">
    <property type="entry name" value="WD40_MABP1-WDR62_1st"/>
</dbReference>
<evidence type="ECO:0000313" key="12">
    <source>
        <dbReference type="Proteomes" id="UP001166052"/>
    </source>
</evidence>
<dbReference type="SMART" id="SM00425">
    <property type="entry name" value="TBOX"/>
    <property type="match status" value="1"/>
</dbReference>
<feature type="region of interest" description="Disordered" evidence="8">
    <location>
        <begin position="4212"/>
        <end position="4231"/>
    </location>
</feature>
<dbReference type="Pfam" id="PF16059">
    <property type="entry name" value="MGA_dom"/>
    <property type="match status" value="1"/>
</dbReference>
<dbReference type="Gene3D" id="2.60.40.820">
    <property type="entry name" value="Transcription factor, T-box"/>
    <property type="match status" value="1"/>
</dbReference>
<dbReference type="PROSITE" id="PS50252">
    <property type="entry name" value="TBOX_3"/>
    <property type="match status" value="1"/>
</dbReference>
<feature type="compositionally biased region" description="Pro residues" evidence="8">
    <location>
        <begin position="1214"/>
        <end position="1223"/>
    </location>
</feature>
<feature type="non-terminal residue" evidence="11">
    <location>
        <position position="4435"/>
    </location>
</feature>
<gene>
    <name evidence="11" type="primary">Mapkbp1</name>
    <name evidence="11" type="ORF">GTO92_0006830</name>
</gene>
<keyword evidence="3" id="KW-0804">Transcription</keyword>
<feature type="compositionally biased region" description="Basic and acidic residues" evidence="8">
    <location>
        <begin position="1531"/>
        <end position="1549"/>
    </location>
</feature>
<comment type="caution">
    <text evidence="5">Lacks conserved residue(s) required for the propagation of feature annotation.</text>
</comment>
<evidence type="ECO:0000256" key="8">
    <source>
        <dbReference type="SAM" id="MobiDB-lite"/>
    </source>
</evidence>
<feature type="region of interest" description="Disordered" evidence="8">
    <location>
        <begin position="940"/>
        <end position="972"/>
    </location>
</feature>
<dbReference type="InterPro" id="IPR036960">
    <property type="entry name" value="T-box_sf"/>
</dbReference>
<keyword evidence="7" id="KW-0175">Coiled coil</keyword>
<feature type="coiled-coil region" evidence="7">
    <location>
        <begin position="2342"/>
        <end position="2369"/>
    </location>
</feature>
<feature type="region of interest" description="Disordered" evidence="8">
    <location>
        <begin position="2147"/>
        <end position="2185"/>
    </location>
</feature>
<dbReference type="PROSITE" id="PS50082">
    <property type="entry name" value="WD_REPEATS_2"/>
    <property type="match status" value="2"/>
</dbReference>
<dbReference type="SUPFAM" id="SSF49417">
    <property type="entry name" value="p53-like transcription factors"/>
    <property type="match status" value="1"/>
</dbReference>
<feature type="compositionally biased region" description="Basic and acidic residues" evidence="8">
    <location>
        <begin position="2174"/>
        <end position="2185"/>
    </location>
</feature>
<evidence type="ECO:0000256" key="6">
    <source>
        <dbReference type="PROSITE-ProRule" id="PRU00221"/>
    </source>
</evidence>
<feature type="compositionally biased region" description="Basic and acidic residues" evidence="8">
    <location>
        <begin position="2213"/>
        <end position="2228"/>
    </location>
</feature>
<reference evidence="11" key="1">
    <citation type="journal article" date="2021" name="Cell">
        <title>Tracing the genetic footprints of vertebrate landing in non-teleost ray-finned fishes.</title>
        <authorList>
            <person name="Bi X."/>
            <person name="Wang K."/>
            <person name="Yang L."/>
            <person name="Pan H."/>
            <person name="Jiang H."/>
            <person name="Wei Q."/>
            <person name="Fang M."/>
            <person name="Yu H."/>
            <person name="Zhu C."/>
            <person name="Cai Y."/>
            <person name="He Y."/>
            <person name="Gan X."/>
            <person name="Zeng H."/>
            <person name="Yu D."/>
            <person name="Zhu Y."/>
            <person name="Jiang H."/>
            <person name="Qiu Q."/>
            <person name="Yang H."/>
            <person name="Zhang Y.E."/>
            <person name="Wang W."/>
            <person name="Zhu M."/>
            <person name="He S."/>
            <person name="Zhang G."/>
        </authorList>
    </citation>
    <scope>NUCLEOTIDE SEQUENCE</scope>
    <source>
        <strain evidence="11">Bchr_001</strain>
    </source>
</reference>
<dbReference type="PROSITE" id="PS50888">
    <property type="entry name" value="BHLH"/>
    <property type="match status" value="1"/>
</dbReference>
<feature type="domain" description="T-box" evidence="9">
    <location>
        <begin position="107"/>
        <end position="288"/>
    </location>
</feature>
<dbReference type="CDD" id="cd20195">
    <property type="entry name" value="T-box_MGA-like"/>
    <property type="match status" value="1"/>
</dbReference>
<feature type="compositionally biased region" description="Polar residues" evidence="8">
    <location>
        <begin position="4212"/>
        <end position="4228"/>
    </location>
</feature>
<feature type="domain" description="BHLH" evidence="10">
    <location>
        <begin position="2301"/>
        <end position="2352"/>
    </location>
</feature>
<dbReference type="InterPro" id="IPR001680">
    <property type="entry name" value="WD40_rpt"/>
</dbReference>
<feature type="region of interest" description="Disordered" evidence="8">
    <location>
        <begin position="2213"/>
        <end position="2252"/>
    </location>
</feature>
<dbReference type="InterPro" id="IPR032060">
    <property type="entry name" value="MGA_dom"/>
</dbReference>
<evidence type="ECO:0000256" key="1">
    <source>
        <dbReference type="ARBA" id="ARBA00023015"/>
    </source>
</evidence>
<accession>A0ABS2YZS4</accession>
<feature type="compositionally biased region" description="Acidic residues" evidence="8">
    <location>
        <begin position="3691"/>
        <end position="3703"/>
    </location>
</feature>
<dbReference type="Proteomes" id="UP001166052">
    <property type="component" value="Unassembled WGS sequence"/>
</dbReference>
<feature type="compositionally biased region" description="Polar residues" evidence="8">
    <location>
        <begin position="4123"/>
        <end position="4140"/>
    </location>
</feature>
<dbReference type="InterPro" id="IPR018186">
    <property type="entry name" value="TF_T-box_CS"/>
</dbReference>
<name>A0ABS2YZS4_POLSE</name>
<dbReference type="InterPro" id="IPR036322">
    <property type="entry name" value="WD40_repeat_dom_sf"/>
</dbReference>
<feature type="compositionally biased region" description="Basic residues" evidence="8">
    <location>
        <begin position="940"/>
        <end position="949"/>
    </location>
</feature>
<evidence type="ECO:0000259" key="9">
    <source>
        <dbReference type="PROSITE" id="PS50252"/>
    </source>
</evidence>
<evidence type="ECO:0000259" key="10">
    <source>
        <dbReference type="PROSITE" id="PS50888"/>
    </source>
</evidence>
<keyword evidence="12" id="KW-1185">Reference proteome</keyword>
<dbReference type="InterPro" id="IPR036638">
    <property type="entry name" value="HLH_DNA-bd_sf"/>
</dbReference>
<evidence type="ECO:0000256" key="7">
    <source>
        <dbReference type="SAM" id="Coils"/>
    </source>
</evidence>
<keyword evidence="4 5" id="KW-0539">Nucleus</keyword>
<keyword evidence="1" id="KW-0805">Transcription regulation</keyword>
<keyword evidence="2 5" id="KW-0238">DNA-binding</keyword>
<dbReference type="PROSITE" id="PS01264">
    <property type="entry name" value="TBOX_2"/>
    <property type="match status" value="1"/>
</dbReference>
<dbReference type="PANTHER" id="PTHR44813">
    <property type="entry name" value="MITOGEN-ACTIVATED PROTEIN KINASE-BINDING PROTEIN 1"/>
    <property type="match status" value="1"/>
</dbReference>
<keyword evidence="6" id="KW-0853">WD repeat</keyword>